<evidence type="ECO:0000313" key="4">
    <source>
        <dbReference type="Proteomes" id="UP001189429"/>
    </source>
</evidence>
<dbReference type="EMBL" id="CAUYUJ010014294">
    <property type="protein sequence ID" value="CAK0839450.1"/>
    <property type="molecule type" value="Genomic_DNA"/>
</dbReference>
<comment type="caution">
    <text evidence="3">The sequence shown here is derived from an EMBL/GenBank/DDBJ whole genome shotgun (WGS) entry which is preliminary data.</text>
</comment>
<feature type="region of interest" description="Disordered" evidence="1">
    <location>
        <begin position="588"/>
        <end position="617"/>
    </location>
</feature>
<name>A0ABN9T378_9DINO</name>
<reference evidence="3" key="1">
    <citation type="submission" date="2023-10" db="EMBL/GenBank/DDBJ databases">
        <authorList>
            <person name="Chen Y."/>
            <person name="Shah S."/>
            <person name="Dougan E. K."/>
            <person name="Thang M."/>
            <person name="Chan C."/>
        </authorList>
    </citation>
    <scope>NUCLEOTIDE SEQUENCE [LARGE SCALE GENOMIC DNA]</scope>
</reference>
<dbReference type="Proteomes" id="UP001189429">
    <property type="component" value="Unassembled WGS sequence"/>
</dbReference>
<gene>
    <name evidence="3" type="ORF">PCOR1329_LOCUS35122</name>
</gene>
<dbReference type="SMART" id="SM00149">
    <property type="entry name" value="PLCYc"/>
    <property type="match status" value="1"/>
</dbReference>
<dbReference type="SUPFAM" id="SSF51695">
    <property type="entry name" value="PLC-like phosphodiesterases"/>
    <property type="match status" value="1"/>
</dbReference>
<evidence type="ECO:0000256" key="1">
    <source>
        <dbReference type="SAM" id="MobiDB-lite"/>
    </source>
</evidence>
<dbReference type="PANTHER" id="PTHR10336">
    <property type="entry name" value="PHOSPHOINOSITIDE-SPECIFIC PHOSPHOLIPASE C FAMILY PROTEIN"/>
    <property type="match status" value="1"/>
</dbReference>
<evidence type="ECO:0000313" key="3">
    <source>
        <dbReference type="EMBL" id="CAK0839450.1"/>
    </source>
</evidence>
<proteinExistence type="predicted"/>
<dbReference type="Gene3D" id="3.20.20.190">
    <property type="entry name" value="Phosphatidylinositol (PI) phosphodiesterase"/>
    <property type="match status" value="1"/>
</dbReference>
<dbReference type="Pfam" id="PF00387">
    <property type="entry name" value="PI-PLC-Y"/>
    <property type="match status" value="1"/>
</dbReference>
<feature type="domain" description="PI-PLC Y-box" evidence="2">
    <location>
        <begin position="628"/>
        <end position="717"/>
    </location>
</feature>
<evidence type="ECO:0000259" key="2">
    <source>
        <dbReference type="PROSITE" id="PS50008"/>
    </source>
</evidence>
<protein>
    <recommendedName>
        <fullName evidence="2">PI-PLC Y-box domain-containing protein</fullName>
    </recommendedName>
</protein>
<sequence length="816" mass="84769">MDEDLVDDTETMSTGTFSVDPRRGTVFLAALAPTRYAGGVHGLELLLALAPDTLVVRVKEGPDAAPRCLRLPVSAEALGDSAGASSAQAAGDFQGVEAVGAQTDCNLFQFRPPCDFGACGSVKLWHSSRRQVICGLETLSRGEGAQAAMAAGAHLSLADLATCRDLAGGDGEAPPTPTMPAAWTQDGKCILGPGSQRLLKEDDTAQGSYPDDMRAADCWSACVARGSYGCCRINYDWTPARCHWDPTGMTSTPTTGSAHWASNIQAEPGDNPIGCEVYASNASWCDEPGRDLEGAAADKCCACGGGEPPHDLGAAGAGGALLEDASCLPADGAEAPWLSLDALAVPPPGPGAEPAVAVVSAVVQGADALGLLPAPARAVLSRMILTLPLPKAPTATPATPMEDVVLRIANAGFTGWRPNVAEVKFYSDQLCTKRVTRERLHNSSGWNHAPGQKKYTPDLAIDGSEAAQSHWRPQCSSCQPDEAWIEFAFKPSTVIQCIEANNLGKGSGGGKHWDGGIRVYNVTDQIYRDGARQVVVGYAEGNTFILEEERGPTTATLTTSVVEAPAVDIFSEDLKAFSFLYASEYTERSPKRDGATPNRPHLGPRADSVGTVQAPGGGPDGTATAVGFLPSDGLARLGQARAAWLAEHHCRHLSLVYPRAPRRAPSNFNLAAAWAAGAQLAALALGGPAEGAPLVQAGRFAHENGGCGYVLKPECMRGDSVEAPKALELKLRVLGARALPSCEGPLFSRAPGARNPELVRGCPEPGPTAPPAGLARLGSVSSPSATEAGPQALLVEEACISKALSQASTWWAGAES</sequence>
<dbReference type="InterPro" id="IPR001711">
    <property type="entry name" value="PLipase_C_Pinositol-sp_Y"/>
</dbReference>
<organism evidence="3 4">
    <name type="scientific">Prorocentrum cordatum</name>
    <dbReference type="NCBI Taxonomy" id="2364126"/>
    <lineage>
        <taxon>Eukaryota</taxon>
        <taxon>Sar</taxon>
        <taxon>Alveolata</taxon>
        <taxon>Dinophyceae</taxon>
        <taxon>Prorocentrales</taxon>
        <taxon>Prorocentraceae</taxon>
        <taxon>Prorocentrum</taxon>
    </lineage>
</organism>
<dbReference type="InterPro" id="IPR001192">
    <property type="entry name" value="PI-PLC_fam"/>
</dbReference>
<keyword evidence="4" id="KW-1185">Reference proteome</keyword>
<dbReference type="InterPro" id="IPR017946">
    <property type="entry name" value="PLC-like_Pdiesterase_TIM-brl"/>
</dbReference>
<dbReference type="PANTHER" id="PTHR10336:SF159">
    <property type="entry name" value="1-PHOSPHATIDYLINOSITOL 4,5-BISPHOSPHATE PHOSPHODIESTERASE GAMMA"/>
    <property type="match status" value="1"/>
</dbReference>
<dbReference type="PROSITE" id="PS50008">
    <property type="entry name" value="PIPLC_Y_DOMAIN"/>
    <property type="match status" value="1"/>
</dbReference>
<accession>A0ABN9T378</accession>
<feature type="region of interest" description="Disordered" evidence="1">
    <location>
        <begin position="763"/>
        <end position="786"/>
    </location>
</feature>